<proteinExistence type="predicted"/>
<accession>A0A6J5S5G9</accession>
<organism evidence="1">
    <name type="scientific">uncultured Caudovirales phage</name>
    <dbReference type="NCBI Taxonomy" id="2100421"/>
    <lineage>
        <taxon>Viruses</taxon>
        <taxon>Duplodnaviria</taxon>
        <taxon>Heunggongvirae</taxon>
        <taxon>Uroviricota</taxon>
        <taxon>Caudoviricetes</taxon>
        <taxon>Peduoviridae</taxon>
        <taxon>Maltschvirus</taxon>
        <taxon>Maltschvirus maltsch</taxon>
    </lineage>
</organism>
<dbReference type="EMBL" id="LR797331">
    <property type="protein sequence ID" value="CAB4203596.1"/>
    <property type="molecule type" value="Genomic_DNA"/>
</dbReference>
<reference evidence="1" key="1">
    <citation type="submission" date="2020-05" db="EMBL/GenBank/DDBJ databases">
        <authorList>
            <person name="Chiriac C."/>
            <person name="Salcher M."/>
            <person name="Ghai R."/>
            <person name="Kavagutti S V."/>
        </authorList>
    </citation>
    <scope>NUCLEOTIDE SEQUENCE</scope>
</reference>
<name>A0A6J5S5G9_9CAUD</name>
<sequence>MADLSALKSKIRKTRALNPMSDFQDVIIEDMAGAVATLGLMDEAANGWRGVTITLIPGVDIDVAKPREPMVEMDGMTLFGMLTDGSKLGADKVVEKIGLPKAWDWAKTKIPEEVDGFEPKVIVLAAVMFEVMRAQGWSQVGIHWKSPIWLFPMYRVPYGAVLAQAAESLTPTPALAMGA</sequence>
<evidence type="ECO:0000313" key="1">
    <source>
        <dbReference type="EMBL" id="CAB4203596.1"/>
    </source>
</evidence>
<protein>
    <submittedName>
        <fullName evidence="1">Uncharacterized protein</fullName>
    </submittedName>
</protein>
<gene>
    <name evidence="1" type="ORF">UFOVP1382_207</name>
</gene>